<proteinExistence type="inferred from homology"/>
<protein>
    <submittedName>
        <fullName evidence="2">Competence protein ComFC</fullName>
    </submittedName>
</protein>
<name>A0ABV2JQM6_9STRE</name>
<sequence>MNCLLCGAAVAGRQTFSELYFLRVREEVLCLSCQMSFEKIPDQHCQRCYKGMTDEICEDCIKWEKQGKIIDHASLYQYNETMKSYFSRYKFEGDYLLRKIFSKKLQKVLKNYQDYTLVPIPVSQKREEERGFNQVKGLLDAARLPYQELLGKYETEKQSEKTRQERLKLEQPFYVVSYKQVPEKILLIDDIYTTGVTFERAKEAILKKGKKEIKTFSLAR</sequence>
<accession>A0ABV2JQM6</accession>
<reference evidence="2 3" key="1">
    <citation type="submission" date="2024-06" db="EMBL/GenBank/DDBJ databases">
        <title>Genomic Encyclopedia of Type Strains, Phase IV (KMG-IV): sequencing the most valuable type-strain genomes for metagenomic binning, comparative biology and taxonomic classification.</title>
        <authorList>
            <person name="Goeker M."/>
        </authorList>
    </citation>
    <scope>NUCLEOTIDE SEQUENCE [LARGE SCALE GENOMIC DNA]</scope>
    <source>
        <strain evidence="2 3">DSM 15349</strain>
    </source>
</reference>
<dbReference type="InterPro" id="IPR051910">
    <property type="entry name" value="ComF/GntX_DNA_util-trans"/>
</dbReference>
<comment type="similarity">
    <text evidence="1">Belongs to the ComF/GntX family.</text>
</comment>
<dbReference type="SUPFAM" id="SSF53271">
    <property type="entry name" value="PRTase-like"/>
    <property type="match status" value="1"/>
</dbReference>
<dbReference type="PANTHER" id="PTHR47505">
    <property type="entry name" value="DNA UTILIZATION PROTEIN YHGH"/>
    <property type="match status" value="1"/>
</dbReference>
<dbReference type="InterPro" id="IPR000836">
    <property type="entry name" value="PRTase_dom"/>
</dbReference>
<dbReference type="CDD" id="cd06223">
    <property type="entry name" value="PRTases_typeI"/>
    <property type="match status" value="1"/>
</dbReference>
<evidence type="ECO:0000256" key="1">
    <source>
        <dbReference type="ARBA" id="ARBA00008007"/>
    </source>
</evidence>
<dbReference type="InterPro" id="IPR029057">
    <property type="entry name" value="PRTase-like"/>
</dbReference>
<dbReference type="Gene3D" id="3.40.50.2020">
    <property type="match status" value="1"/>
</dbReference>
<dbReference type="RefSeq" id="WP_354281798.1">
    <property type="nucleotide sequence ID" value="NZ_JBEPMK010000008.1"/>
</dbReference>
<dbReference type="PANTHER" id="PTHR47505:SF1">
    <property type="entry name" value="DNA UTILIZATION PROTEIN YHGH"/>
    <property type="match status" value="1"/>
</dbReference>
<organism evidence="2 3">
    <name type="scientific">Streptococcus gallinaceus</name>
    <dbReference type="NCBI Taxonomy" id="165758"/>
    <lineage>
        <taxon>Bacteria</taxon>
        <taxon>Bacillati</taxon>
        <taxon>Bacillota</taxon>
        <taxon>Bacilli</taxon>
        <taxon>Lactobacillales</taxon>
        <taxon>Streptococcaceae</taxon>
        <taxon>Streptococcus</taxon>
    </lineage>
</organism>
<dbReference type="EMBL" id="JBEPMK010000008">
    <property type="protein sequence ID" value="MET3645284.1"/>
    <property type="molecule type" value="Genomic_DNA"/>
</dbReference>
<dbReference type="Proteomes" id="UP001549055">
    <property type="component" value="Unassembled WGS sequence"/>
</dbReference>
<gene>
    <name evidence="2" type="ORF">ABID27_001933</name>
</gene>
<evidence type="ECO:0000313" key="2">
    <source>
        <dbReference type="EMBL" id="MET3645284.1"/>
    </source>
</evidence>
<comment type="caution">
    <text evidence="2">The sequence shown here is derived from an EMBL/GenBank/DDBJ whole genome shotgun (WGS) entry which is preliminary data.</text>
</comment>
<evidence type="ECO:0000313" key="3">
    <source>
        <dbReference type="Proteomes" id="UP001549055"/>
    </source>
</evidence>
<keyword evidence="3" id="KW-1185">Reference proteome</keyword>